<evidence type="ECO:0000313" key="3">
    <source>
        <dbReference type="EMBL" id="KAG0448274.1"/>
    </source>
</evidence>
<keyword evidence="1" id="KW-0472">Membrane</keyword>
<keyword evidence="1" id="KW-1133">Transmembrane helix</keyword>
<dbReference type="Gene3D" id="2.30.30.140">
    <property type="match status" value="1"/>
</dbReference>
<accession>A0A835P9Z2</accession>
<feature type="domain" description="Agenet" evidence="2">
    <location>
        <begin position="74"/>
        <end position="129"/>
    </location>
</feature>
<dbReference type="PANTHER" id="PTHR31917">
    <property type="entry name" value="AGENET DOMAIN-CONTAINING PROTEIN-RELATED"/>
    <property type="match status" value="1"/>
</dbReference>
<gene>
    <name evidence="3" type="ORF">HPP92_027925</name>
</gene>
<protein>
    <recommendedName>
        <fullName evidence="2">Agenet domain-containing protein</fullName>
    </recommendedName>
</protein>
<feature type="transmembrane region" description="Helical" evidence="1">
    <location>
        <begin position="278"/>
        <end position="297"/>
    </location>
</feature>
<dbReference type="PANTHER" id="PTHR31917:SF147">
    <property type="entry name" value="AGENET DOMAIN-CONTAINING PROTEIN"/>
    <property type="match status" value="1"/>
</dbReference>
<dbReference type="Proteomes" id="UP000636800">
    <property type="component" value="Unassembled WGS sequence"/>
</dbReference>
<dbReference type="EMBL" id="JADCNL010000342">
    <property type="protein sequence ID" value="KAG0448274.1"/>
    <property type="molecule type" value="Genomic_DNA"/>
</dbReference>
<dbReference type="InterPro" id="IPR014002">
    <property type="entry name" value="Agenet_dom_plant"/>
</dbReference>
<proteinExistence type="predicted"/>
<dbReference type="InterPro" id="IPR008395">
    <property type="entry name" value="Agenet-like_dom"/>
</dbReference>
<organism evidence="3 4">
    <name type="scientific">Vanilla planifolia</name>
    <name type="common">Vanilla</name>
    <dbReference type="NCBI Taxonomy" id="51239"/>
    <lineage>
        <taxon>Eukaryota</taxon>
        <taxon>Viridiplantae</taxon>
        <taxon>Streptophyta</taxon>
        <taxon>Embryophyta</taxon>
        <taxon>Tracheophyta</taxon>
        <taxon>Spermatophyta</taxon>
        <taxon>Magnoliopsida</taxon>
        <taxon>Liliopsida</taxon>
        <taxon>Asparagales</taxon>
        <taxon>Orchidaceae</taxon>
        <taxon>Vanilloideae</taxon>
        <taxon>Vanilleae</taxon>
        <taxon>Vanilla</taxon>
    </lineage>
</organism>
<feature type="domain" description="Agenet" evidence="2">
    <location>
        <begin position="1"/>
        <end position="72"/>
    </location>
</feature>
<reference evidence="3 4" key="1">
    <citation type="journal article" date="2020" name="Nat. Food">
        <title>A phased Vanilla planifolia genome enables genetic improvement of flavour and production.</title>
        <authorList>
            <person name="Hasing T."/>
            <person name="Tang H."/>
            <person name="Brym M."/>
            <person name="Khazi F."/>
            <person name="Huang T."/>
            <person name="Chambers A.H."/>
        </authorList>
    </citation>
    <scope>NUCLEOTIDE SEQUENCE [LARGE SCALE GENOMIC DNA]</scope>
    <source>
        <tissue evidence="3">Leaf</tissue>
    </source>
</reference>
<feature type="domain" description="Agenet" evidence="2">
    <location>
        <begin position="213"/>
        <end position="269"/>
    </location>
</feature>
<dbReference type="AlphaFoldDB" id="A0A835P9Z2"/>
<evidence type="ECO:0000313" key="4">
    <source>
        <dbReference type="Proteomes" id="UP000636800"/>
    </source>
</evidence>
<feature type="domain" description="Agenet" evidence="2">
    <location>
        <begin position="143"/>
        <end position="210"/>
    </location>
</feature>
<dbReference type="Pfam" id="PF05641">
    <property type="entry name" value="Agenet"/>
    <property type="match status" value="2"/>
</dbReference>
<dbReference type="CDD" id="cd20405">
    <property type="entry name" value="Tudor_Agenet_AtDUF_rpt1_3"/>
    <property type="match status" value="2"/>
</dbReference>
<evidence type="ECO:0000256" key="1">
    <source>
        <dbReference type="SAM" id="Phobius"/>
    </source>
</evidence>
<keyword evidence="1" id="KW-0812">Transmembrane</keyword>
<name>A0A835P9Z2_VANPL</name>
<comment type="caution">
    <text evidence="3">The sequence shown here is derived from an EMBL/GenBank/DDBJ whole genome shotgun (WGS) entry which is preliminary data.</text>
</comment>
<dbReference type="OrthoDB" id="941555at2759"/>
<keyword evidence="4" id="KW-1185">Reference proteome</keyword>
<dbReference type="SMART" id="SM00743">
    <property type="entry name" value="Agenet"/>
    <property type="match status" value="4"/>
</dbReference>
<evidence type="ECO:0000259" key="2">
    <source>
        <dbReference type="SMART" id="SM00743"/>
    </source>
</evidence>
<feature type="transmembrane region" description="Helical" evidence="1">
    <location>
        <begin position="309"/>
        <end position="334"/>
    </location>
</feature>
<dbReference type="CDD" id="cd20406">
    <property type="entry name" value="Tudor_Agenet_AtDUF_rpt2_4"/>
    <property type="match status" value="1"/>
</dbReference>
<sequence length="335" mass="38678">MEFKAGDEVEVSSKDVGYGGQAWYEAKVVRPMTRLGRYTVVYDNIFKEADASKTLRDTVETAHIRPRRPPETDWAFSLHQLVDALYNGGWWVGVVSGISSTGVTVTFLATGDIVEFLSPQLRAHLDWVNGEWVVPIMPDMVRTLFGMGTLVEVCSNDEVFHGAWIPARIIQFFKSKFLVEYRDLTSEDGTEPLREVVDYPFIRPSPPETAVFERFKNLEEVDAYYNDVWWIGVISKVLEGSRYIVYFRTWKQEIEFAHKDLRLHHDWISGKWVQASRLSIGLMLFHASCLNYFTYLLETHPSKYAHSNSFHFIPCGFQIMFLLYGPAFFDLLAIR</sequence>